<dbReference type="KEGG" id="amic:Ami3637_01470"/>
<evidence type="ECO:0000313" key="8">
    <source>
        <dbReference type="Proteomes" id="UP000463883"/>
    </source>
</evidence>
<evidence type="ECO:0000256" key="5">
    <source>
        <dbReference type="ARBA" id="ARBA00022840"/>
    </source>
</evidence>
<gene>
    <name evidence="7" type="ORF">Ami3637_01470</name>
</gene>
<keyword evidence="5" id="KW-0067">ATP-binding</keyword>
<protein>
    <submittedName>
        <fullName evidence="7">Phosphotransferase</fullName>
    </submittedName>
</protein>
<name>A0A6P1M9F1_9FIRM</name>
<dbReference type="GO" id="GO:0016301">
    <property type="term" value="F:kinase activity"/>
    <property type="evidence" value="ECO:0007669"/>
    <property type="project" value="UniProtKB-KW"/>
</dbReference>
<organism evidence="7 8">
    <name type="scientific">Aminipila terrae</name>
    <dbReference type="NCBI Taxonomy" id="2697030"/>
    <lineage>
        <taxon>Bacteria</taxon>
        <taxon>Bacillati</taxon>
        <taxon>Bacillota</taxon>
        <taxon>Clostridia</taxon>
        <taxon>Peptostreptococcales</taxon>
        <taxon>Anaerovoracaceae</taxon>
        <taxon>Aminipila</taxon>
    </lineage>
</organism>
<feature type="domain" description="Aminoglycoside phosphotransferase" evidence="6">
    <location>
        <begin position="221"/>
        <end position="268"/>
    </location>
</feature>
<dbReference type="InterPro" id="IPR011009">
    <property type="entry name" value="Kinase-like_dom_sf"/>
</dbReference>
<evidence type="ECO:0000313" key="7">
    <source>
        <dbReference type="EMBL" id="QHI71240.1"/>
    </source>
</evidence>
<sequence length="409" mass="48278">MIDYLKQNTDILCGAENINSRAFENKDSESGSGDGYVNFVFCVSYYINNKNKSVVIKQARPYSKHIPLELPAERNKLEYEAIRVKRALVPEYLPELYYLDEKNHIFIMESFTEWKILRYQFNKMKKQKKLAEKIGEFLAVSNFFTSEIYLETGLFRKIERAFCNCAMRQIMENGIFIPEFQPIGEVVNRNNDPDLYAISRNIWEDRETIAQCYVMRDIYMHKGECLIHGDFHTSNIFIKDDKMKVIDMEYAFIGPYSYDLGYLINNFISQYAACPFKPEKREGQSGDFANYLLESIKEIYISYVKIFDTLWDRFGKAAYSFSREYRKEIYVNLLQEMLGFAAVANISRITVLTGFPDFDIIEDREKHIHAKRLSLIISQYLLKERKKYTDIDHVIKDMEFISKGYLLYV</sequence>
<dbReference type="Pfam" id="PF01636">
    <property type="entry name" value="APH"/>
    <property type="match status" value="1"/>
</dbReference>
<dbReference type="AlphaFoldDB" id="A0A6P1M9F1"/>
<keyword evidence="2 7" id="KW-0808">Transferase</keyword>
<proteinExistence type="inferred from homology"/>
<dbReference type="GO" id="GO:0005524">
    <property type="term" value="F:ATP binding"/>
    <property type="evidence" value="ECO:0007669"/>
    <property type="project" value="UniProtKB-KW"/>
</dbReference>
<dbReference type="RefSeq" id="WP_162361016.1">
    <property type="nucleotide sequence ID" value="NZ_CP047591.1"/>
</dbReference>
<keyword evidence="3" id="KW-0547">Nucleotide-binding</keyword>
<keyword evidence="4" id="KW-0418">Kinase</keyword>
<keyword evidence="8" id="KW-1185">Reference proteome</keyword>
<comment type="similarity">
    <text evidence="1">Belongs to the methylthioribose kinase family.</text>
</comment>
<evidence type="ECO:0000256" key="3">
    <source>
        <dbReference type="ARBA" id="ARBA00022741"/>
    </source>
</evidence>
<evidence type="ECO:0000256" key="1">
    <source>
        <dbReference type="ARBA" id="ARBA00010165"/>
    </source>
</evidence>
<dbReference type="PANTHER" id="PTHR34273:SF2">
    <property type="entry name" value="METHYLTHIORIBOSE KINASE"/>
    <property type="match status" value="1"/>
</dbReference>
<accession>A0A6P1M9F1</accession>
<dbReference type="Gene3D" id="3.90.1200.10">
    <property type="match status" value="1"/>
</dbReference>
<dbReference type="EMBL" id="CP047591">
    <property type="protein sequence ID" value="QHI71240.1"/>
    <property type="molecule type" value="Genomic_DNA"/>
</dbReference>
<dbReference type="Proteomes" id="UP000463883">
    <property type="component" value="Chromosome"/>
</dbReference>
<dbReference type="Gene3D" id="3.30.200.20">
    <property type="entry name" value="Phosphorylase Kinase, domain 1"/>
    <property type="match status" value="1"/>
</dbReference>
<evidence type="ECO:0000256" key="2">
    <source>
        <dbReference type="ARBA" id="ARBA00022679"/>
    </source>
</evidence>
<dbReference type="InterPro" id="IPR002575">
    <property type="entry name" value="Aminoglycoside_PTrfase"/>
</dbReference>
<dbReference type="SUPFAM" id="SSF56112">
    <property type="entry name" value="Protein kinase-like (PK-like)"/>
    <property type="match status" value="1"/>
</dbReference>
<dbReference type="PANTHER" id="PTHR34273">
    <property type="entry name" value="METHYLTHIORIBOSE KINASE"/>
    <property type="match status" value="1"/>
</dbReference>
<reference evidence="7 8" key="1">
    <citation type="submission" date="2020-01" db="EMBL/GenBank/DDBJ databases">
        <title>Genomic analysis of Aminipila sp. CBA3637.</title>
        <authorList>
            <person name="Kim Y.B."/>
            <person name="Roh S.W."/>
        </authorList>
    </citation>
    <scope>NUCLEOTIDE SEQUENCE [LARGE SCALE GENOMIC DNA]</scope>
    <source>
        <strain evidence="7 8">CBA3637</strain>
    </source>
</reference>
<evidence type="ECO:0000256" key="4">
    <source>
        <dbReference type="ARBA" id="ARBA00022777"/>
    </source>
</evidence>
<evidence type="ECO:0000259" key="6">
    <source>
        <dbReference type="Pfam" id="PF01636"/>
    </source>
</evidence>